<dbReference type="STRING" id="45496.SAMN04488079_108140"/>
<dbReference type="OrthoDB" id="9801609at2"/>
<evidence type="ECO:0000313" key="4">
    <source>
        <dbReference type="EMBL" id="SFK33124.1"/>
    </source>
</evidence>
<dbReference type="Pfam" id="PF00534">
    <property type="entry name" value="Glycos_transf_1"/>
    <property type="match status" value="1"/>
</dbReference>
<dbReference type="Gene3D" id="3.40.50.2000">
    <property type="entry name" value="Glycogen Phosphorylase B"/>
    <property type="match status" value="2"/>
</dbReference>
<dbReference type="CDD" id="cd03809">
    <property type="entry name" value="GT4_MtfB-like"/>
    <property type="match status" value="1"/>
</dbReference>
<protein>
    <submittedName>
        <fullName evidence="4">Glycosyltransferase involved in cell wall bisynthesis</fullName>
    </submittedName>
</protein>
<dbReference type="InterPro" id="IPR028098">
    <property type="entry name" value="Glyco_trans_4-like_N"/>
</dbReference>
<evidence type="ECO:0000313" key="5">
    <source>
        <dbReference type="Proteomes" id="UP000198924"/>
    </source>
</evidence>
<evidence type="ECO:0000259" key="3">
    <source>
        <dbReference type="Pfam" id="PF13439"/>
    </source>
</evidence>
<accession>A0A1I3YMT4</accession>
<dbReference type="AlphaFoldDB" id="A0A1I3YMT4"/>
<dbReference type="RefSeq" id="WP_091713548.1">
    <property type="nucleotide sequence ID" value="NZ_FOSH01000008.1"/>
</dbReference>
<dbReference type="EMBL" id="FOSH01000008">
    <property type="protein sequence ID" value="SFK33124.1"/>
    <property type="molecule type" value="Genomic_DNA"/>
</dbReference>
<proteinExistence type="predicted"/>
<dbReference type="PANTHER" id="PTHR46401:SF2">
    <property type="entry name" value="GLYCOSYLTRANSFERASE WBBK-RELATED"/>
    <property type="match status" value="1"/>
</dbReference>
<name>A0A1I3YMT4_9GAMM</name>
<evidence type="ECO:0000259" key="2">
    <source>
        <dbReference type="Pfam" id="PF00534"/>
    </source>
</evidence>
<keyword evidence="1 4" id="KW-0808">Transferase</keyword>
<sequence>MKIYFDHQIFAWQKFGGISRYIADLSVSLSKTSHKISVINPLYVNHYLDECRKKAALSVTGLKVPVFPISGRIYRLINYVLTAPFYYCFPPDIVHETYYSALRVAKKKTKTVLTVYDMIHERFPENFSQKDPTSREKYQAVERADHVICISNQTKKDLIRFFHVAEEKISVIYLGFTPLPTPSAQLNRKPYLLYVGSRKTYKNFKQFLVAYSLSKFLKEQYEIVCFGGGAFTQDELSWATQHGVNINSMHHVSGDDKLLASYYAAASLFIYPSLYEGFGIPPLEAMNLDCPVVCSNISSIPEVVGDAAVLFDPESHESMTNAMEKVLTGKKLREALIVKGKERVKHFTWQRCTRETLQVYSEVLRDN</sequence>
<reference evidence="5" key="1">
    <citation type="submission" date="2016-10" db="EMBL/GenBank/DDBJ databases">
        <authorList>
            <person name="Varghese N."/>
            <person name="Submissions S."/>
        </authorList>
    </citation>
    <scope>NUCLEOTIDE SEQUENCE [LARGE SCALE GENOMIC DNA]</scope>
    <source>
        <strain evidence="5">DSM 11578</strain>
    </source>
</reference>
<organism evidence="4 5">
    <name type="scientific">Methylophaga sulfidovorans</name>
    <dbReference type="NCBI Taxonomy" id="45496"/>
    <lineage>
        <taxon>Bacteria</taxon>
        <taxon>Pseudomonadati</taxon>
        <taxon>Pseudomonadota</taxon>
        <taxon>Gammaproteobacteria</taxon>
        <taxon>Thiotrichales</taxon>
        <taxon>Piscirickettsiaceae</taxon>
        <taxon>Methylophaga</taxon>
    </lineage>
</organism>
<feature type="domain" description="Glycosyltransferase subfamily 4-like N-terminal" evidence="3">
    <location>
        <begin position="15"/>
        <end position="175"/>
    </location>
</feature>
<dbReference type="Proteomes" id="UP000198924">
    <property type="component" value="Unassembled WGS sequence"/>
</dbReference>
<dbReference type="SUPFAM" id="SSF53756">
    <property type="entry name" value="UDP-Glycosyltransferase/glycogen phosphorylase"/>
    <property type="match status" value="1"/>
</dbReference>
<evidence type="ECO:0000256" key="1">
    <source>
        <dbReference type="ARBA" id="ARBA00022679"/>
    </source>
</evidence>
<dbReference type="Pfam" id="PF13439">
    <property type="entry name" value="Glyco_transf_4"/>
    <property type="match status" value="1"/>
</dbReference>
<feature type="domain" description="Glycosyl transferase family 1" evidence="2">
    <location>
        <begin position="187"/>
        <end position="342"/>
    </location>
</feature>
<dbReference type="InterPro" id="IPR001296">
    <property type="entry name" value="Glyco_trans_1"/>
</dbReference>
<dbReference type="GO" id="GO:0016757">
    <property type="term" value="F:glycosyltransferase activity"/>
    <property type="evidence" value="ECO:0007669"/>
    <property type="project" value="InterPro"/>
</dbReference>
<dbReference type="GO" id="GO:0009103">
    <property type="term" value="P:lipopolysaccharide biosynthetic process"/>
    <property type="evidence" value="ECO:0007669"/>
    <property type="project" value="TreeGrafter"/>
</dbReference>
<gene>
    <name evidence="4" type="ORF">SAMN04488079_108140</name>
</gene>
<dbReference type="PANTHER" id="PTHR46401">
    <property type="entry name" value="GLYCOSYLTRANSFERASE WBBK-RELATED"/>
    <property type="match status" value="1"/>
</dbReference>
<keyword evidence="5" id="KW-1185">Reference proteome</keyword>